<organism evidence="3 4">
    <name type="scientific">Malonomonas rubra DSM 5091</name>
    <dbReference type="NCBI Taxonomy" id="1122189"/>
    <lineage>
        <taxon>Bacteria</taxon>
        <taxon>Pseudomonadati</taxon>
        <taxon>Thermodesulfobacteriota</taxon>
        <taxon>Desulfuromonadia</taxon>
        <taxon>Desulfuromonadales</taxon>
        <taxon>Geopsychrobacteraceae</taxon>
        <taxon>Malonomonas</taxon>
    </lineage>
</organism>
<evidence type="ECO:0000313" key="3">
    <source>
        <dbReference type="EMBL" id="SHJ06372.1"/>
    </source>
</evidence>
<keyword evidence="3" id="KW-0378">Hydrolase</keyword>
<evidence type="ECO:0000259" key="2">
    <source>
        <dbReference type="Pfam" id="PF01551"/>
    </source>
</evidence>
<gene>
    <name evidence="3" type="ORF">SAMN02745165_01454</name>
</gene>
<dbReference type="AlphaFoldDB" id="A0A1M6G8Y4"/>
<dbReference type="SUPFAM" id="SSF51261">
    <property type="entry name" value="Duplicated hybrid motif"/>
    <property type="match status" value="1"/>
</dbReference>
<dbReference type="Gene3D" id="2.70.70.10">
    <property type="entry name" value="Glucose Permease (Domain IIA)"/>
    <property type="match status" value="1"/>
</dbReference>
<dbReference type="CDD" id="cd12797">
    <property type="entry name" value="M23_peptidase"/>
    <property type="match status" value="1"/>
</dbReference>
<accession>A0A1M6G8Y4</accession>
<reference evidence="3 4" key="1">
    <citation type="submission" date="2016-11" db="EMBL/GenBank/DDBJ databases">
        <authorList>
            <person name="Jaros S."/>
            <person name="Januszkiewicz K."/>
            <person name="Wedrychowicz H."/>
        </authorList>
    </citation>
    <scope>NUCLEOTIDE SEQUENCE [LARGE SCALE GENOMIC DNA]</scope>
    <source>
        <strain evidence="3 4">DSM 5091</strain>
    </source>
</reference>
<dbReference type="EMBL" id="FQZT01000004">
    <property type="protein sequence ID" value="SHJ06372.1"/>
    <property type="molecule type" value="Genomic_DNA"/>
</dbReference>
<dbReference type="InterPro" id="IPR011055">
    <property type="entry name" value="Dup_hybrid_motif"/>
</dbReference>
<feature type="chain" id="PRO_5012048055" evidence="1">
    <location>
        <begin position="19"/>
        <end position="269"/>
    </location>
</feature>
<dbReference type="Pfam" id="PF01551">
    <property type="entry name" value="Peptidase_M23"/>
    <property type="match status" value="1"/>
</dbReference>
<proteinExistence type="predicted"/>
<dbReference type="InterPro" id="IPR050570">
    <property type="entry name" value="Cell_wall_metabolism_enzyme"/>
</dbReference>
<name>A0A1M6G8Y4_MALRU</name>
<dbReference type="STRING" id="1122189.SAMN02745165_01454"/>
<sequence length="269" mass="29557">MIRSLLFFLLLLPFSVQADLQLTGDLTQGGLLRGRAEPGTRVYYGEQLLKQTAAGEFILGFGRDAAAQHSLTLIAADGQVTTRELQVTPREYRVERINGISKKMMSPSEADLRRIRQEAALVKSARSYDSEQVFFTDAFIWPLTGRISGVYGSQRIFNGEPRRPHFGIDIAAPTGTPVVAPAAGIVRLGHKGMFFSGKTLILDHGHGLSSSFLHLSQIYVQEGQKVAKGERIAAVGASGRVTGPHLDWRINWFDVRLDPAMLVPPMSQN</sequence>
<keyword evidence="1" id="KW-0732">Signal</keyword>
<dbReference type="InterPro" id="IPR016047">
    <property type="entry name" value="M23ase_b-sheet_dom"/>
</dbReference>
<dbReference type="RefSeq" id="WP_072907345.1">
    <property type="nucleotide sequence ID" value="NZ_FQZT01000004.1"/>
</dbReference>
<protein>
    <submittedName>
        <fullName evidence="3">Murein DD-endopeptidase MepM and murein hydrolase activator NlpD, contain LysM domain</fullName>
    </submittedName>
</protein>
<dbReference type="FunFam" id="2.70.70.10:FF:000019">
    <property type="entry name" value="M23 family peptidase"/>
    <property type="match status" value="1"/>
</dbReference>
<dbReference type="PANTHER" id="PTHR21666:SF285">
    <property type="entry name" value="M23 FAMILY METALLOPEPTIDASE"/>
    <property type="match status" value="1"/>
</dbReference>
<feature type="signal peptide" evidence="1">
    <location>
        <begin position="1"/>
        <end position="18"/>
    </location>
</feature>
<dbReference type="PANTHER" id="PTHR21666">
    <property type="entry name" value="PEPTIDASE-RELATED"/>
    <property type="match status" value="1"/>
</dbReference>
<dbReference type="Proteomes" id="UP000184171">
    <property type="component" value="Unassembled WGS sequence"/>
</dbReference>
<evidence type="ECO:0000256" key="1">
    <source>
        <dbReference type="SAM" id="SignalP"/>
    </source>
</evidence>
<keyword evidence="4" id="KW-1185">Reference proteome</keyword>
<feature type="domain" description="M23ase beta-sheet core" evidence="2">
    <location>
        <begin position="164"/>
        <end position="259"/>
    </location>
</feature>
<dbReference type="GO" id="GO:0004222">
    <property type="term" value="F:metalloendopeptidase activity"/>
    <property type="evidence" value="ECO:0007669"/>
    <property type="project" value="TreeGrafter"/>
</dbReference>
<dbReference type="OrthoDB" id="9815245at2"/>
<evidence type="ECO:0000313" key="4">
    <source>
        <dbReference type="Proteomes" id="UP000184171"/>
    </source>
</evidence>